<keyword evidence="1" id="KW-0812">Transmembrane</keyword>
<feature type="transmembrane region" description="Helical" evidence="1">
    <location>
        <begin position="20"/>
        <end position="40"/>
    </location>
</feature>
<evidence type="ECO:0000313" key="4">
    <source>
        <dbReference type="Proteomes" id="UP000183758"/>
    </source>
</evidence>
<evidence type="ECO:0000313" key="3">
    <source>
        <dbReference type="EMBL" id="OIP86392.1"/>
    </source>
</evidence>
<dbReference type="Proteomes" id="UP000183758">
    <property type="component" value="Unassembled WGS sequence"/>
</dbReference>
<reference evidence="3 4" key="1">
    <citation type="journal article" date="2016" name="Environ. Microbiol.">
        <title>Genomic resolution of a cold subsurface aquifer community provides metabolic insights for novel microbes adapted to high CO concentrations.</title>
        <authorList>
            <person name="Probst A.J."/>
            <person name="Castelle C.J."/>
            <person name="Singh A."/>
            <person name="Brown C.T."/>
            <person name="Anantharaman K."/>
            <person name="Sharon I."/>
            <person name="Hug L.A."/>
            <person name="Burstein D."/>
            <person name="Emerson J.B."/>
            <person name="Thomas B.C."/>
            <person name="Banfield J.F."/>
        </authorList>
    </citation>
    <scope>NUCLEOTIDE SEQUENCE [LARGE SCALE GENOMIC DNA]</scope>
    <source>
        <strain evidence="3">CG2_30_33_16</strain>
    </source>
</reference>
<keyword evidence="1" id="KW-0472">Membrane</keyword>
<organism evidence="3 4">
    <name type="scientific">Candidatus Roizmanbacteria bacterium CG2_30_33_16</name>
    <dbReference type="NCBI Taxonomy" id="1805340"/>
    <lineage>
        <taxon>Bacteria</taxon>
        <taxon>Candidatus Roizmaniibacteriota</taxon>
    </lineage>
</organism>
<dbReference type="Pfam" id="PF09851">
    <property type="entry name" value="SHOCT"/>
    <property type="match status" value="1"/>
</dbReference>
<keyword evidence="1" id="KW-1133">Transmembrane helix</keyword>
<gene>
    <name evidence="3" type="ORF">AUK04_00700</name>
</gene>
<proteinExistence type="predicted"/>
<protein>
    <recommendedName>
        <fullName evidence="2">SHOCT domain-containing protein</fullName>
    </recommendedName>
</protein>
<name>A0A1J5I5A6_9BACT</name>
<dbReference type="EMBL" id="MNZM01000016">
    <property type="protein sequence ID" value="OIP86392.1"/>
    <property type="molecule type" value="Genomic_DNA"/>
</dbReference>
<dbReference type="AlphaFoldDB" id="A0A1J5I5A6"/>
<evidence type="ECO:0000256" key="1">
    <source>
        <dbReference type="SAM" id="Phobius"/>
    </source>
</evidence>
<comment type="caution">
    <text evidence="3">The sequence shown here is derived from an EMBL/GenBank/DDBJ whole genome shotgun (WGS) entry which is preliminary data.</text>
</comment>
<feature type="domain" description="SHOCT" evidence="2">
    <location>
        <begin position="62"/>
        <end position="86"/>
    </location>
</feature>
<evidence type="ECO:0000259" key="2">
    <source>
        <dbReference type="Pfam" id="PF09851"/>
    </source>
</evidence>
<accession>A0A1J5I5A6</accession>
<sequence>MIHYWGYSHGNYFSPRFGLLGFFVSLLPWIFIIGILIAIIRQNHVLETEVPTKKVDDQNNNLEIVKTRYAKGEIDKKEFEQLKKDLA</sequence>
<dbReference type="InterPro" id="IPR018649">
    <property type="entry name" value="SHOCT"/>
</dbReference>